<sequence length="71" mass="8037">MVDLEAFEDGVFGKADMDLISQQDALIIPLFDFKMWAEANQQTSASDIQDNGSSTHEPQRAKIWDPYNMDV</sequence>
<reference evidence="2" key="1">
    <citation type="submission" date="2021-03" db="EMBL/GenBank/DDBJ databases">
        <title>Draft genome sequence of rust myrtle Austropuccinia psidii MF-1, a brazilian biotype.</title>
        <authorList>
            <person name="Quecine M.C."/>
            <person name="Pachon D.M.R."/>
            <person name="Bonatelli M.L."/>
            <person name="Correr F.H."/>
            <person name="Franceschini L.M."/>
            <person name="Leite T.F."/>
            <person name="Margarido G.R.A."/>
            <person name="Almeida C.A."/>
            <person name="Ferrarezi J.A."/>
            <person name="Labate C.A."/>
        </authorList>
    </citation>
    <scope>NUCLEOTIDE SEQUENCE</scope>
    <source>
        <strain evidence="2">MF-1</strain>
    </source>
</reference>
<feature type="region of interest" description="Disordered" evidence="1">
    <location>
        <begin position="44"/>
        <end position="71"/>
    </location>
</feature>
<protein>
    <submittedName>
        <fullName evidence="2">Uncharacterized protein</fullName>
    </submittedName>
</protein>
<dbReference type="Proteomes" id="UP000765509">
    <property type="component" value="Unassembled WGS sequence"/>
</dbReference>
<comment type="caution">
    <text evidence="2">The sequence shown here is derived from an EMBL/GenBank/DDBJ whole genome shotgun (WGS) entry which is preliminary data.</text>
</comment>
<evidence type="ECO:0000313" key="3">
    <source>
        <dbReference type="Proteomes" id="UP000765509"/>
    </source>
</evidence>
<evidence type="ECO:0000313" key="2">
    <source>
        <dbReference type="EMBL" id="MBW0466425.1"/>
    </source>
</evidence>
<evidence type="ECO:0000256" key="1">
    <source>
        <dbReference type="SAM" id="MobiDB-lite"/>
    </source>
</evidence>
<name>A0A9Q3BKD6_9BASI</name>
<gene>
    <name evidence="2" type="ORF">O181_006140</name>
</gene>
<organism evidence="2 3">
    <name type="scientific">Austropuccinia psidii MF-1</name>
    <dbReference type="NCBI Taxonomy" id="1389203"/>
    <lineage>
        <taxon>Eukaryota</taxon>
        <taxon>Fungi</taxon>
        <taxon>Dikarya</taxon>
        <taxon>Basidiomycota</taxon>
        <taxon>Pucciniomycotina</taxon>
        <taxon>Pucciniomycetes</taxon>
        <taxon>Pucciniales</taxon>
        <taxon>Sphaerophragmiaceae</taxon>
        <taxon>Austropuccinia</taxon>
    </lineage>
</organism>
<dbReference type="EMBL" id="AVOT02001297">
    <property type="protein sequence ID" value="MBW0466425.1"/>
    <property type="molecule type" value="Genomic_DNA"/>
</dbReference>
<keyword evidence="3" id="KW-1185">Reference proteome</keyword>
<proteinExistence type="predicted"/>
<feature type="compositionally biased region" description="Polar residues" evidence="1">
    <location>
        <begin position="44"/>
        <end position="56"/>
    </location>
</feature>
<accession>A0A9Q3BKD6</accession>
<dbReference type="AlphaFoldDB" id="A0A9Q3BKD6"/>